<evidence type="ECO:0000256" key="4">
    <source>
        <dbReference type="SAM" id="Coils"/>
    </source>
</evidence>
<dbReference type="GO" id="GO:0000155">
    <property type="term" value="F:phosphorelay sensor kinase activity"/>
    <property type="evidence" value="ECO:0007669"/>
    <property type="project" value="InterPro"/>
</dbReference>
<protein>
    <recommendedName>
        <fullName evidence="2">histidine kinase</fullName>
        <ecNumber evidence="2">2.7.13.3</ecNumber>
    </recommendedName>
</protein>
<dbReference type="Gene3D" id="1.10.287.130">
    <property type="match status" value="1"/>
</dbReference>
<dbReference type="InterPro" id="IPR004358">
    <property type="entry name" value="Sig_transdc_His_kin-like_C"/>
</dbReference>
<dbReference type="InterPro" id="IPR003594">
    <property type="entry name" value="HATPase_dom"/>
</dbReference>
<reference evidence="7 8" key="1">
    <citation type="submission" date="2020-10" db="EMBL/GenBank/DDBJ databases">
        <title>Connecting structure to function with the recovery of over 1000 high-quality activated sludge metagenome-assembled genomes encoding full-length rRNA genes using long-read sequencing.</title>
        <authorList>
            <person name="Singleton C.M."/>
            <person name="Petriglieri F."/>
            <person name="Kristensen J.M."/>
            <person name="Kirkegaard R.H."/>
            <person name="Michaelsen T.Y."/>
            <person name="Andersen M.H."/>
            <person name="Karst S.M."/>
            <person name="Dueholm M.S."/>
            <person name="Nielsen P.H."/>
            <person name="Albertsen M."/>
        </authorList>
    </citation>
    <scope>NUCLEOTIDE SEQUENCE [LARGE SCALE GENOMIC DNA]</scope>
    <source>
        <strain evidence="7">OdNE_18-Q3-R46-58_MAXAC.008</strain>
    </source>
</reference>
<feature type="transmembrane region" description="Helical" evidence="5">
    <location>
        <begin position="265"/>
        <end position="289"/>
    </location>
</feature>
<name>A0A936F466_9BACT</name>
<accession>A0A936F466</accession>
<comment type="catalytic activity">
    <reaction evidence="1">
        <text>ATP + protein L-histidine = ADP + protein N-phospho-L-histidine.</text>
        <dbReference type="EC" id="2.7.13.3"/>
    </reaction>
</comment>
<dbReference type="EC" id="2.7.13.3" evidence="2"/>
<evidence type="ECO:0000259" key="6">
    <source>
        <dbReference type="PROSITE" id="PS50109"/>
    </source>
</evidence>
<feature type="coiled-coil region" evidence="4">
    <location>
        <begin position="298"/>
        <end position="325"/>
    </location>
</feature>
<evidence type="ECO:0000256" key="5">
    <source>
        <dbReference type="SAM" id="Phobius"/>
    </source>
</evidence>
<dbReference type="SUPFAM" id="SSF47384">
    <property type="entry name" value="Homodimeric domain of signal transducing histidine kinase"/>
    <property type="match status" value="1"/>
</dbReference>
<dbReference type="Gene3D" id="2.130.10.10">
    <property type="entry name" value="YVTN repeat-like/Quinoprotein amine dehydrogenase"/>
    <property type="match status" value="1"/>
</dbReference>
<keyword evidence="5" id="KW-1133">Transmembrane helix</keyword>
<dbReference type="CDD" id="cd00075">
    <property type="entry name" value="HATPase"/>
    <property type="match status" value="1"/>
</dbReference>
<comment type="caution">
    <text evidence="7">The sequence shown here is derived from an EMBL/GenBank/DDBJ whole genome shotgun (WGS) entry which is preliminary data.</text>
</comment>
<dbReference type="Pfam" id="PF00512">
    <property type="entry name" value="HisKA"/>
    <property type="match status" value="1"/>
</dbReference>
<dbReference type="Gene3D" id="2.60.40.10">
    <property type="entry name" value="Immunoglobulins"/>
    <property type="match status" value="1"/>
</dbReference>
<dbReference type="Pfam" id="PF02518">
    <property type="entry name" value="HATPase_c"/>
    <property type="match status" value="1"/>
</dbReference>
<dbReference type="InterPro" id="IPR013783">
    <property type="entry name" value="Ig-like_fold"/>
</dbReference>
<feature type="domain" description="Histidine kinase" evidence="6">
    <location>
        <begin position="332"/>
        <end position="555"/>
    </location>
</feature>
<dbReference type="InterPro" id="IPR036890">
    <property type="entry name" value="HATPase_C_sf"/>
</dbReference>
<dbReference type="InterPro" id="IPR015943">
    <property type="entry name" value="WD40/YVTN_repeat-like_dom_sf"/>
</dbReference>
<dbReference type="Proteomes" id="UP000709959">
    <property type="component" value="Unassembled WGS sequence"/>
</dbReference>
<dbReference type="PANTHER" id="PTHR43547:SF2">
    <property type="entry name" value="HYBRID SIGNAL TRANSDUCTION HISTIDINE KINASE C"/>
    <property type="match status" value="1"/>
</dbReference>
<keyword evidence="5" id="KW-0472">Membrane</keyword>
<dbReference type="InterPro" id="IPR005467">
    <property type="entry name" value="His_kinase_dom"/>
</dbReference>
<dbReference type="SUPFAM" id="SSF63829">
    <property type="entry name" value="Calcium-dependent phosphotriesterase"/>
    <property type="match status" value="1"/>
</dbReference>
<dbReference type="SUPFAM" id="SSF55874">
    <property type="entry name" value="ATPase domain of HSP90 chaperone/DNA topoisomerase II/histidine kinase"/>
    <property type="match status" value="1"/>
</dbReference>
<organism evidence="7 8">
    <name type="scientific">Candidatus Geothrix odensensis</name>
    <dbReference type="NCBI Taxonomy" id="2954440"/>
    <lineage>
        <taxon>Bacteria</taxon>
        <taxon>Pseudomonadati</taxon>
        <taxon>Acidobacteriota</taxon>
        <taxon>Holophagae</taxon>
        <taxon>Holophagales</taxon>
        <taxon>Holophagaceae</taxon>
        <taxon>Geothrix</taxon>
    </lineage>
</organism>
<dbReference type="AlphaFoldDB" id="A0A936F466"/>
<keyword evidence="4" id="KW-0175">Coiled coil</keyword>
<dbReference type="SMART" id="SM00388">
    <property type="entry name" value="HisKA"/>
    <property type="match status" value="1"/>
</dbReference>
<evidence type="ECO:0000313" key="7">
    <source>
        <dbReference type="EMBL" id="MBK8573701.1"/>
    </source>
</evidence>
<dbReference type="InterPro" id="IPR003661">
    <property type="entry name" value="HisK_dim/P_dom"/>
</dbReference>
<proteinExistence type="predicted"/>
<dbReference type="PANTHER" id="PTHR43547">
    <property type="entry name" value="TWO-COMPONENT HISTIDINE KINASE"/>
    <property type="match status" value="1"/>
</dbReference>
<evidence type="ECO:0000256" key="2">
    <source>
        <dbReference type="ARBA" id="ARBA00012438"/>
    </source>
</evidence>
<dbReference type="CDD" id="cd00082">
    <property type="entry name" value="HisKA"/>
    <property type="match status" value="1"/>
</dbReference>
<evidence type="ECO:0000256" key="3">
    <source>
        <dbReference type="ARBA" id="ARBA00022553"/>
    </source>
</evidence>
<dbReference type="InterPro" id="IPR036097">
    <property type="entry name" value="HisK_dim/P_sf"/>
</dbReference>
<keyword evidence="5" id="KW-0812">Transmembrane</keyword>
<evidence type="ECO:0000313" key="8">
    <source>
        <dbReference type="Proteomes" id="UP000709959"/>
    </source>
</evidence>
<dbReference type="PRINTS" id="PR00344">
    <property type="entry name" value="BCTRLSENSOR"/>
</dbReference>
<evidence type="ECO:0000256" key="1">
    <source>
        <dbReference type="ARBA" id="ARBA00000085"/>
    </source>
</evidence>
<dbReference type="EMBL" id="JADKCH010000027">
    <property type="protein sequence ID" value="MBK8573701.1"/>
    <property type="molecule type" value="Genomic_DNA"/>
</dbReference>
<sequence length="573" mass="62947">MQDSTGAVYLPTKATVYLRSGGRWESIGATLPYTPLGAQRMGDGDIWVAYLDRPVLTRHRREGGDWKQVDEWWPFPDRGQLLIFALAATPSGRLWVGTSQGLGRLDPGARAREAWFAPGEGIPGADATTQGLLLEPNGDLWFGTTSGLGRYRSAEEAPAPPLPRPLLLGWAVHGKPLPLAGPEPRLGPRADLEARFAMPSSLSPSSLELEARLSGMEQDWVRLDGSHLRYGTLPEGSHQLEVRLRRDGAPPGPTRTLAFRVLPRWWATWWAMLLFLLGASGAVYGVILLRYRSLHRQNRHLQETIAARTRDLREANEDLTQANQLKSRFLATTAHDLKNPLTGILLHAQLIQEEAGATQPAIEARTQKLQEIGQKMLTIINGLLDTAAQEARDVTLRLVESNIPSLVHQVVTANLEYAASKAIRLTYREMLAGECWGHVDEVHFKRAVDNLVNNAIKYSPHEKEVLVTVTPRVVEGQTWVEIQVSDEGPGLSPEDKVQAFGLFQRLSAKPTGGEYSTGLGLSIVKQMVELHGGRVWIESEPGHGATFGIEIPLRTGPHLVPAAPPTTHPAGED</sequence>
<dbReference type="SMART" id="SM00387">
    <property type="entry name" value="HATPase_c"/>
    <property type="match status" value="1"/>
</dbReference>
<keyword evidence="3" id="KW-0597">Phosphoprotein</keyword>
<gene>
    <name evidence="7" type="ORF">IPN91_13985</name>
</gene>
<dbReference type="PROSITE" id="PS50109">
    <property type="entry name" value="HIS_KIN"/>
    <property type="match status" value="1"/>
</dbReference>
<dbReference type="Gene3D" id="3.30.565.10">
    <property type="entry name" value="Histidine kinase-like ATPase, C-terminal domain"/>
    <property type="match status" value="1"/>
</dbReference>